<feature type="domain" description="Endonuclease NucS C-terminal" evidence="1">
    <location>
        <begin position="6"/>
        <end position="96"/>
    </location>
</feature>
<dbReference type="GO" id="GO:0003676">
    <property type="term" value="F:nucleic acid binding"/>
    <property type="evidence" value="ECO:0007669"/>
    <property type="project" value="InterPro"/>
</dbReference>
<dbReference type="Proteomes" id="UP000676325">
    <property type="component" value="Unassembled WGS sequence"/>
</dbReference>
<name>A0A941EA31_9ACTN</name>
<dbReference type="EMBL" id="JAGSOH010000020">
    <property type="protein sequence ID" value="MBR7826627.1"/>
    <property type="molecule type" value="Genomic_DNA"/>
</dbReference>
<dbReference type="Gene3D" id="3.40.1350.10">
    <property type="match status" value="1"/>
</dbReference>
<evidence type="ECO:0000259" key="1">
    <source>
        <dbReference type="Pfam" id="PF01939"/>
    </source>
</evidence>
<protein>
    <submittedName>
        <fullName evidence="2">DUF91 domain-containing protein</fullName>
    </submittedName>
</protein>
<dbReference type="InterPro" id="IPR011856">
    <property type="entry name" value="tRNA_endonuc-like_dom_sf"/>
</dbReference>
<comment type="caution">
    <text evidence="2">The sequence shown here is derived from an EMBL/GenBank/DDBJ whole genome shotgun (WGS) entry which is preliminary data.</text>
</comment>
<dbReference type="InterPro" id="IPR048301">
    <property type="entry name" value="NucS_C"/>
</dbReference>
<dbReference type="GO" id="GO:0004519">
    <property type="term" value="F:endonuclease activity"/>
    <property type="evidence" value="ECO:0007669"/>
    <property type="project" value="InterPro"/>
</dbReference>
<sequence>MAELPEHKVRDLLAANLHILETGLRLVRVEFPLANDHGARGSIDILARDRHGMYVIIEVKRANSSAREALHEVAKYSGLLAARGIDPVEIRAIIVSTTWHELRVAFSAAVRSSELDLRGFELSIDTSVEPPTLTAHPIAPLPAPRLRPISGCHLIFICQRPEERAATWRRLHDLAKTQGIEHMVAVDMTWTGPAHRVVGKYALYLALAEMDYDLPHVAELAAYATEFGCDDEQWPAESEALARLVRDVRTRSQEMGSFTVFASLLGSHWHFEGFRGTGLYREDGHLSLMDVVHELAGTARSLNPYFLSETATPSNRRRWMDYIERVRPIVAGCGAWELLPAWLSDAGRAHPNADFLITVNNPLDLVSSVIHGYPDRMTEYAPMLKCQVFEAGQRVIALEGALVWNGRMSWDLHERIDELFGGKLGWAAQKGDVELEQIALEIAGLRHAMVEVDTDGALHMIEPSAEGYTRVRQGRRASGEQALSMAPLHDFYAGHRDVLKMLWFAFDGPYIGQTANR</sequence>
<evidence type="ECO:0000313" key="2">
    <source>
        <dbReference type="EMBL" id="MBR7826627.1"/>
    </source>
</evidence>
<keyword evidence="3" id="KW-1185">Reference proteome</keyword>
<dbReference type="Pfam" id="PF01939">
    <property type="entry name" value="NucS_C"/>
    <property type="match status" value="1"/>
</dbReference>
<accession>A0A941EA31</accession>
<organism evidence="2 3">
    <name type="scientific">Actinospica acidithermotolerans</name>
    <dbReference type="NCBI Taxonomy" id="2828514"/>
    <lineage>
        <taxon>Bacteria</taxon>
        <taxon>Bacillati</taxon>
        <taxon>Actinomycetota</taxon>
        <taxon>Actinomycetes</taxon>
        <taxon>Catenulisporales</taxon>
        <taxon>Actinospicaceae</taxon>
        <taxon>Actinospica</taxon>
    </lineage>
</organism>
<dbReference type="RefSeq" id="WP_212517776.1">
    <property type="nucleotide sequence ID" value="NZ_JAGSOH010000020.1"/>
</dbReference>
<gene>
    <name evidence="2" type="ORF">KDK95_09950</name>
</gene>
<proteinExistence type="predicted"/>
<reference evidence="2" key="1">
    <citation type="submission" date="2021-04" db="EMBL/GenBank/DDBJ databases">
        <title>Genome based classification of Actinospica acidithermotolerans sp. nov., an actinobacterium isolated from an Indonesian hot spring.</title>
        <authorList>
            <person name="Kusuma A.B."/>
            <person name="Putra K.E."/>
            <person name="Nafisah S."/>
            <person name="Loh J."/>
            <person name="Nouioui I."/>
            <person name="Goodfellow M."/>
        </authorList>
    </citation>
    <scope>NUCLEOTIDE SEQUENCE</scope>
    <source>
        <strain evidence="2">MGRD01-02</strain>
    </source>
</reference>
<dbReference type="AlphaFoldDB" id="A0A941EA31"/>
<evidence type="ECO:0000313" key="3">
    <source>
        <dbReference type="Proteomes" id="UP000676325"/>
    </source>
</evidence>